<feature type="transmembrane region" description="Helical" evidence="7">
    <location>
        <begin position="216"/>
        <end position="237"/>
    </location>
</feature>
<sequence>MNNAYYIPHIHAFRGLAIIAIVAAHAWSFPIFWTGTLDSAELTALFHIMETLFHGSTLYFAIISGVLFSKVLVTKTWPAFFKGKLLNVLMPYIVLTLLITLLNWQFFPVNKPEDWPLLAQFNLNFLSNLYYGQAMIHFWYIPVLLVLFVATPLLWRIQRKYLWVSVIIALMPLVVSRSPFPDFLKIQSLVYFLGAYQLGMLMGEYYAAVQRWVARYLAPITIITLFCSLLIYLLFHWQYQAQGFYSLIQTAIYLQKTGFCLLLMHYLANKEPILPSWLMTLGTYSFSIYFLHVLVMWPYILSLSAVLTEYRRAWVIFSIGLLNLLLAVLVSVAVASLVKRFTGKYSRILIGS</sequence>
<feature type="transmembrane region" description="Helical" evidence="7">
    <location>
        <begin position="136"/>
        <end position="155"/>
    </location>
</feature>
<gene>
    <name evidence="9" type="ORF">MACH26_16410</name>
</gene>
<keyword evidence="5 7" id="KW-1133">Transmembrane helix</keyword>
<evidence type="ECO:0000256" key="7">
    <source>
        <dbReference type="SAM" id="Phobius"/>
    </source>
</evidence>
<dbReference type="RefSeq" id="WP_338292156.1">
    <property type="nucleotide sequence ID" value="NZ_AP027272.1"/>
</dbReference>
<evidence type="ECO:0000313" key="10">
    <source>
        <dbReference type="Proteomes" id="UP001333710"/>
    </source>
</evidence>
<accession>A0AA48I562</accession>
<feature type="transmembrane region" description="Helical" evidence="7">
    <location>
        <begin position="53"/>
        <end position="73"/>
    </location>
</feature>
<feature type="domain" description="Acyltransferase 3" evidence="8">
    <location>
        <begin position="10"/>
        <end position="331"/>
    </location>
</feature>
<dbReference type="AlphaFoldDB" id="A0AA48I562"/>
<dbReference type="GO" id="GO:0009246">
    <property type="term" value="P:enterobacterial common antigen biosynthetic process"/>
    <property type="evidence" value="ECO:0007669"/>
    <property type="project" value="TreeGrafter"/>
</dbReference>
<protein>
    <recommendedName>
        <fullName evidence="8">Acyltransferase 3 domain-containing protein</fullName>
    </recommendedName>
</protein>
<evidence type="ECO:0000256" key="5">
    <source>
        <dbReference type="ARBA" id="ARBA00022989"/>
    </source>
</evidence>
<evidence type="ECO:0000256" key="2">
    <source>
        <dbReference type="ARBA" id="ARBA00007400"/>
    </source>
</evidence>
<evidence type="ECO:0000256" key="3">
    <source>
        <dbReference type="ARBA" id="ARBA00022475"/>
    </source>
</evidence>
<feature type="transmembrane region" description="Helical" evidence="7">
    <location>
        <begin position="276"/>
        <end position="301"/>
    </location>
</feature>
<comment type="subcellular location">
    <subcellularLocation>
        <location evidence="1">Cell membrane</location>
        <topology evidence="1">Multi-pass membrane protein</topology>
    </subcellularLocation>
</comment>
<evidence type="ECO:0000259" key="8">
    <source>
        <dbReference type="Pfam" id="PF01757"/>
    </source>
</evidence>
<dbReference type="KEGG" id="pmaw:MACH26_16410"/>
<evidence type="ECO:0000256" key="6">
    <source>
        <dbReference type="ARBA" id="ARBA00023136"/>
    </source>
</evidence>
<keyword evidence="6 7" id="KW-0472">Membrane</keyword>
<feature type="transmembrane region" description="Helical" evidence="7">
    <location>
        <begin position="186"/>
        <end position="209"/>
    </location>
</feature>
<comment type="similarity">
    <text evidence="2">Belongs to the acyltransferase 3 family.</text>
</comment>
<feature type="transmembrane region" description="Helical" evidence="7">
    <location>
        <begin position="85"/>
        <end position="107"/>
    </location>
</feature>
<evidence type="ECO:0000256" key="1">
    <source>
        <dbReference type="ARBA" id="ARBA00004651"/>
    </source>
</evidence>
<reference evidence="9" key="1">
    <citation type="submission" date="2023-01" db="EMBL/GenBank/DDBJ databases">
        <title>Complete genome sequence of Planctobacterium marinum strain Dej080120_11.</title>
        <authorList>
            <person name="Ueki S."/>
            <person name="Maruyama F."/>
        </authorList>
    </citation>
    <scope>NUCLEOTIDE SEQUENCE</scope>
    <source>
        <strain evidence="9">Dej080120_11</strain>
    </source>
</reference>
<evidence type="ECO:0000313" key="9">
    <source>
        <dbReference type="EMBL" id="BDX06120.1"/>
    </source>
</evidence>
<dbReference type="Pfam" id="PF01757">
    <property type="entry name" value="Acyl_transf_3"/>
    <property type="match status" value="1"/>
</dbReference>
<feature type="transmembrane region" description="Helical" evidence="7">
    <location>
        <begin position="313"/>
        <end position="338"/>
    </location>
</feature>
<organism evidence="9 10">
    <name type="scientific">Planctobacterium marinum</name>
    <dbReference type="NCBI Taxonomy" id="1631968"/>
    <lineage>
        <taxon>Bacteria</taxon>
        <taxon>Pseudomonadati</taxon>
        <taxon>Pseudomonadota</taxon>
        <taxon>Gammaproteobacteria</taxon>
        <taxon>Alteromonadales</taxon>
        <taxon>Alteromonadaceae</taxon>
        <taxon>Planctobacterium</taxon>
    </lineage>
</organism>
<keyword evidence="10" id="KW-1185">Reference proteome</keyword>
<feature type="transmembrane region" description="Helical" evidence="7">
    <location>
        <begin position="162"/>
        <end position="180"/>
    </location>
</feature>
<feature type="transmembrane region" description="Helical" evidence="7">
    <location>
        <begin position="12"/>
        <end position="33"/>
    </location>
</feature>
<dbReference type="GO" id="GO:0005886">
    <property type="term" value="C:plasma membrane"/>
    <property type="evidence" value="ECO:0007669"/>
    <property type="project" value="UniProtKB-SubCell"/>
</dbReference>
<dbReference type="InterPro" id="IPR002656">
    <property type="entry name" value="Acyl_transf_3_dom"/>
</dbReference>
<dbReference type="GO" id="GO:0016413">
    <property type="term" value="F:O-acetyltransferase activity"/>
    <property type="evidence" value="ECO:0007669"/>
    <property type="project" value="TreeGrafter"/>
</dbReference>
<keyword evidence="3" id="KW-1003">Cell membrane</keyword>
<keyword evidence="4 7" id="KW-0812">Transmembrane</keyword>
<dbReference type="EMBL" id="AP027272">
    <property type="protein sequence ID" value="BDX06120.1"/>
    <property type="molecule type" value="Genomic_DNA"/>
</dbReference>
<dbReference type="PANTHER" id="PTHR40074">
    <property type="entry name" value="O-ACETYLTRANSFERASE WECH"/>
    <property type="match status" value="1"/>
</dbReference>
<dbReference type="Proteomes" id="UP001333710">
    <property type="component" value="Chromosome"/>
</dbReference>
<name>A0AA48I562_9ALTE</name>
<evidence type="ECO:0000256" key="4">
    <source>
        <dbReference type="ARBA" id="ARBA00022692"/>
    </source>
</evidence>
<dbReference type="PANTHER" id="PTHR40074:SF2">
    <property type="entry name" value="O-ACETYLTRANSFERASE WECH"/>
    <property type="match status" value="1"/>
</dbReference>
<feature type="transmembrane region" description="Helical" evidence="7">
    <location>
        <begin position="243"/>
        <end position="264"/>
    </location>
</feature>
<proteinExistence type="inferred from homology"/>